<proteinExistence type="predicted"/>
<dbReference type="AlphaFoldDB" id="A0A2N3I731"/>
<name>A0A2N3I731_9BACT</name>
<dbReference type="EMBL" id="NKXO01000054">
    <property type="protein sequence ID" value="PKQ66053.1"/>
    <property type="molecule type" value="Genomic_DNA"/>
</dbReference>
<accession>A0A2N3I731</accession>
<comment type="caution">
    <text evidence="1">The sequence shown here is derived from an EMBL/GenBank/DDBJ whole genome shotgun (WGS) entry which is preliminary data.</text>
</comment>
<sequence length="207" mass="23745">MKNEVLEWAKLNALQFWRIVDKNTGNPVARFDDEESDLATSLDFLAQNITFLKDGKYSLFGRKHPKATAAELEYQFHIGNPKEIAGAYSNSEIGYIMQIESLKRELDKKEMEFQMKLLQMKMKADGDKEDMLDKVSRLFELLQKTEKPEIAGTQELSKEQEKLSQNLEKLSKFLSVEELITLTGNLANLLALNADLVKDSLRKNKLL</sequence>
<organism evidence="1 2">
    <name type="scientific">Raineya orbicola</name>
    <dbReference type="NCBI Taxonomy" id="2016530"/>
    <lineage>
        <taxon>Bacteria</taxon>
        <taxon>Pseudomonadati</taxon>
        <taxon>Bacteroidota</taxon>
        <taxon>Cytophagia</taxon>
        <taxon>Cytophagales</taxon>
        <taxon>Raineyaceae</taxon>
        <taxon>Raineya</taxon>
    </lineage>
</organism>
<evidence type="ECO:0000313" key="1">
    <source>
        <dbReference type="EMBL" id="PKQ66053.1"/>
    </source>
</evidence>
<protein>
    <submittedName>
        <fullName evidence="1">Uncharacterized protein</fullName>
    </submittedName>
</protein>
<reference evidence="1 2" key="1">
    <citation type="submission" date="2017-06" db="EMBL/GenBank/DDBJ databases">
        <title>Raineya orbicola gen. nov., sp. nov. a slightly thermophilic bacterium of the phylum Bacteroidetes and the description of Raineyaceae fam. nov.</title>
        <authorList>
            <person name="Albuquerque L."/>
            <person name="Polonia A.R.M."/>
            <person name="Barroso C."/>
            <person name="Froufe H.J.C."/>
            <person name="Lage O."/>
            <person name="Lobo-Da-Cunha A."/>
            <person name="Egas C."/>
            <person name="Da Costa M.S."/>
        </authorList>
    </citation>
    <scope>NUCLEOTIDE SEQUENCE [LARGE SCALE GENOMIC DNA]</scope>
    <source>
        <strain evidence="1 2">SPSPC-11</strain>
    </source>
</reference>
<evidence type="ECO:0000313" key="2">
    <source>
        <dbReference type="Proteomes" id="UP000233387"/>
    </source>
</evidence>
<dbReference type="RefSeq" id="WP_101359741.1">
    <property type="nucleotide sequence ID" value="NZ_NKXO01000054.1"/>
</dbReference>
<keyword evidence="2" id="KW-1185">Reference proteome</keyword>
<gene>
    <name evidence="1" type="ORF">Rain11_2482</name>
</gene>
<dbReference type="Proteomes" id="UP000233387">
    <property type="component" value="Unassembled WGS sequence"/>
</dbReference>